<dbReference type="PRINTS" id="PR00420">
    <property type="entry name" value="RNGMNOXGNASE"/>
</dbReference>
<dbReference type="GO" id="GO:0016709">
    <property type="term" value="F:oxidoreductase activity, acting on paired donors, with incorporation or reduction of molecular oxygen, NAD(P)H as one donor, and incorporation of one atom of oxygen"/>
    <property type="evidence" value="ECO:0007669"/>
    <property type="project" value="UniProtKB-ARBA"/>
</dbReference>
<sequence>MSDQIDVLIVGAGPAGLTLACDLQRRGVRHRVVDAASGTFPGSRAKGIQPRTLEVLADLGALAPIQDHATLYPRLGLHLGPITIPKVMYREHPVADDVPYPNTLLVAQHDTDRILLERLRELGGDVEHATRLMTLDTGDADVPVTATVERDGGRETIRAQYVVGADGGGSTVRSHAGIRFEGTTDESDRMIVADVDIDGLARNRWDVWPRNGGRMMAICPLPGGDRHQLMLKLKPGDDTESPESVERLLATVTDRVGLRLGRIHWSSTWRPNIRLASAYRQGPVLLAGDAAHVHPPAGAQGMNTGIQDAYNLGWKLAQVLAGAPDNLLDTYEEERRPVAARVLGLSTELYSALNSRQLAGTKRGDEERHLSLTYAGLTLTDDATASGSATARAGDRAPDAPYRSPGGATRRVHEDLQGPQFTLLEIGAAASAEADLPMPTAGAVVKRVAMSDPGPAFERIYGIRTAHRVLVRPDGYVGAVAEATTEPIARFLRRVAPGTEAIG</sequence>
<dbReference type="Pfam" id="PF21274">
    <property type="entry name" value="Rng_hyd_C"/>
    <property type="match status" value="1"/>
</dbReference>
<evidence type="ECO:0000256" key="4">
    <source>
        <dbReference type="SAM" id="MobiDB-lite"/>
    </source>
</evidence>
<evidence type="ECO:0000313" key="6">
    <source>
        <dbReference type="EMBL" id="PWN02940.1"/>
    </source>
</evidence>
<proteinExistence type="predicted"/>
<dbReference type="InterPro" id="IPR050641">
    <property type="entry name" value="RIFMO-like"/>
</dbReference>
<keyword evidence="6" id="KW-0560">Oxidoreductase</keyword>
<dbReference type="EMBL" id="QGDD01000004">
    <property type="protein sequence ID" value="PWN02940.1"/>
    <property type="molecule type" value="Genomic_DNA"/>
</dbReference>
<dbReference type="PANTHER" id="PTHR43004">
    <property type="entry name" value="TRK SYSTEM POTASSIUM UPTAKE PROTEIN"/>
    <property type="match status" value="1"/>
</dbReference>
<dbReference type="GO" id="GO:0071949">
    <property type="term" value="F:FAD binding"/>
    <property type="evidence" value="ECO:0007669"/>
    <property type="project" value="InterPro"/>
</dbReference>
<keyword evidence="6" id="KW-0503">Monooxygenase</keyword>
<gene>
    <name evidence="6" type="ORF">DJ010_11180</name>
</gene>
<keyword evidence="2" id="KW-0285">Flavoprotein</keyword>
<dbReference type="AlphaFoldDB" id="A0A316TER7"/>
<dbReference type="Gene3D" id="3.40.30.120">
    <property type="match status" value="1"/>
</dbReference>
<evidence type="ECO:0000256" key="2">
    <source>
        <dbReference type="ARBA" id="ARBA00022630"/>
    </source>
</evidence>
<organism evidence="6 7">
    <name type="scientific">Nocardioides silvaticus</name>
    <dbReference type="NCBI Taxonomy" id="2201891"/>
    <lineage>
        <taxon>Bacteria</taxon>
        <taxon>Bacillati</taxon>
        <taxon>Actinomycetota</taxon>
        <taxon>Actinomycetes</taxon>
        <taxon>Propionibacteriales</taxon>
        <taxon>Nocardioidaceae</taxon>
        <taxon>Nocardioides</taxon>
    </lineage>
</organism>
<name>A0A316TER7_9ACTN</name>
<keyword evidence="7" id="KW-1185">Reference proteome</keyword>
<dbReference type="OrthoDB" id="3316391at2"/>
<dbReference type="Proteomes" id="UP000245507">
    <property type="component" value="Unassembled WGS sequence"/>
</dbReference>
<feature type="region of interest" description="Disordered" evidence="4">
    <location>
        <begin position="385"/>
        <end position="411"/>
    </location>
</feature>
<evidence type="ECO:0000313" key="7">
    <source>
        <dbReference type="Proteomes" id="UP000245507"/>
    </source>
</evidence>
<evidence type="ECO:0000256" key="3">
    <source>
        <dbReference type="ARBA" id="ARBA00022827"/>
    </source>
</evidence>
<keyword evidence="3" id="KW-0274">FAD</keyword>
<dbReference type="Gene3D" id="3.50.50.60">
    <property type="entry name" value="FAD/NAD(P)-binding domain"/>
    <property type="match status" value="1"/>
</dbReference>
<dbReference type="PANTHER" id="PTHR43004:SF19">
    <property type="entry name" value="BINDING MONOOXYGENASE, PUTATIVE (JCVI)-RELATED"/>
    <property type="match status" value="1"/>
</dbReference>
<accession>A0A316TER7</accession>
<evidence type="ECO:0000259" key="5">
    <source>
        <dbReference type="Pfam" id="PF01494"/>
    </source>
</evidence>
<feature type="domain" description="FAD-binding" evidence="5">
    <location>
        <begin position="5"/>
        <end position="343"/>
    </location>
</feature>
<dbReference type="RefSeq" id="WP_109693742.1">
    <property type="nucleotide sequence ID" value="NZ_QGDD01000004.1"/>
</dbReference>
<dbReference type="InterPro" id="IPR036188">
    <property type="entry name" value="FAD/NAD-bd_sf"/>
</dbReference>
<dbReference type="Gene3D" id="3.30.70.2450">
    <property type="match status" value="1"/>
</dbReference>
<dbReference type="SUPFAM" id="SSF51905">
    <property type="entry name" value="FAD/NAD(P)-binding domain"/>
    <property type="match status" value="1"/>
</dbReference>
<protein>
    <submittedName>
        <fullName evidence="6">FAD-binding monooxygenase</fullName>
    </submittedName>
</protein>
<comment type="cofactor">
    <cofactor evidence="1">
        <name>FAD</name>
        <dbReference type="ChEBI" id="CHEBI:57692"/>
    </cofactor>
</comment>
<dbReference type="NCBIfam" id="NF004832">
    <property type="entry name" value="PRK06184.1"/>
    <property type="match status" value="1"/>
</dbReference>
<reference evidence="6 7" key="1">
    <citation type="submission" date="2018-05" db="EMBL/GenBank/DDBJ databases">
        <title>Nocardioides silvaticus genome.</title>
        <authorList>
            <person name="Li C."/>
            <person name="Wang G."/>
        </authorList>
    </citation>
    <scope>NUCLEOTIDE SEQUENCE [LARGE SCALE GENOMIC DNA]</scope>
    <source>
        <strain evidence="6 7">CCTCC AB 2018079</strain>
    </source>
</reference>
<comment type="caution">
    <text evidence="6">The sequence shown here is derived from an EMBL/GenBank/DDBJ whole genome shotgun (WGS) entry which is preliminary data.</text>
</comment>
<dbReference type="InterPro" id="IPR002938">
    <property type="entry name" value="FAD-bd"/>
</dbReference>
<dbReference type="Pfam" id="PF01494">
    <property type="entry name" value="FAD_binding_3"/>
    <property type="match status" value="1"/>
</dbReference>
<evidence type="ECO:0000256" key="1">
    <source>
        <dbReference type="ARBA" id="ARBA00001974"/>
    </source>
</evidence>